<protein>
    <recommendedName>
        <fullName evidence="5">Methyl-accepting chemotaxis protein</fullName>
    </recommendedName>
</protein>
<evidence type="ECO:0008006" key="5">
    <source>
        <dbReference type="Google" id="ProtNLM"/>
    </source>
</evidence>
<sequence length="615" mass="66144">MEALRPEQLDLSAPLADATAPLRAQLESTARGLDGAFNQAGEQLGETAQVITFVIEALHEMTRVFDNGEASAAIDSLTASARRLALVSRAVSQRGELMARIQSAVQALRRSIDDVQRCLRALHIYGMNVKIAASGEPAFVDFADQMSGKLKAADSQTKGFEARLADLSESLTRMQRNDQLLLGECAKVIPQVPDRLIGDADALRGYQAGLVRLAGTTRTVAQAIQRELGNALVAIQVGDRARQRLEHVVTGATLLEAQCAAGQDEPAAMAEMRAHTLTLLQALTSEIAAEYQSDAGALLASLERLRRDTEQVSALRGPDDGPGKVDETQFLRRIEDGIAEAATMIERLQSADAQAAETLEVILATVADVSVRVRAIRELRIDVRQMAINIGLRCRKVERIGRPVTVIANEIRSHSDQLDTIILTINRAETDLSEVSETMREQAGDHDSLPGNELTRSLQTIRDCAQNSDMAMSTVEQGTATAVEMLRLTCSRLDEAMEHAPRIAEAAQALTHSADPGAATPQREDHPVRALLTEIGRTYTMVGERRIHDRFLLPGMPPLAGTATAAPAAAGWDAMGDGLEPGDADDGLFDDGLFGADAPDNAPADTDDDFDDGLF</sequence>
<accession>A0ABT0BGR8</accession>
<name>A0ABT0BGR8_9SPHN</name>
<comment type="caution">
    <text evidence="3">The sequence shown here is derived from an EMBL/GenBank/DDBJ whole genome shotgun (WGS) entry which is preliminary data.</text>
</comment>
<feature type="region of interest" description="Disordered" evidence="2">
    <location>
        <begin position="590"/>
        <end position="615"/>
    </location>
</feature>
<evidence type="ECO:0000313" key="3">
    <source>
        <dbReference type="EMBL" id="MCJ2183959.1"/>
    </source>
</evidence>
<keyword evidence="4" id="KW-1185">Reference proteome</keyword>
<reference evidence="3" key="1">
    <citation type="submission" date="2022-03" db="EMBL/GenBank/DDBJ databases">
        <title>Identification of a novel bacterium isolated from mangrove sediments.</title>
        <authorList>
            <person name="Pan X."/>
        </authorList>
    </citation>
    <scope>NUCLEOTIDE SEQUENCE</scope>
    <source>
        <strain evidence="3">B1949</strain>
    </source>
</reference>
<gene>
    <name evidence="3" type="ORF">MTR62_14825</name>
</gene>
<evidence type="ECO:0000256" key="1">
    <source>
        <dbReference type="SAM" id="Coils"/>
    </source>
</evidence>
<dbReference type="EMBL" id="JALHLF010000069">
    <property type="protein sequence ID" value="MCJ2183959.1"/>
    <property type="molecule type" value="Genomic_DNA"/>
</dbReference>
<keyword evidence="1" id="KW-0175">Coiled coil</keyword>
<evidence type="ECO:0000256" key="2">
    <source>
        <dbReference type="SAM" id="MobiDB-lite"/>
    </source>
</evidence>
<feature type="compositionally biased region" description="Low complexity" evidence="2">
    <location>
        <begin position="590"/>
        <end position="604"/>
    </location>
</feature>
<feature type="compositionally biased region" description="Acidic residues" evidence="2">
    <location>
        <begin position="605"/>
        <end position="615"/>
    </location>
</feature>
<feature type="coiled-coil region" evidence="1">
    <location>
        <begin position="288"/>
        <end position="351"/>
    </location>
</feature>
<organism evidence="3 4">
    <name type="scientific">Novosphingobium organovorum</name>
    <dbReference type="NCBI Taxonomy" id="2930092"/>
    <lineage>
        <taxon>Bacteria</taxon>
        <taxon>Pseudomonadati</taxon>
        <taxon>Pseudomonadota</taxon>
        <taxon>Alphaproteobacteria</taxon>
        <taxon>Sphingomonadales</taxon>
        <taxon>Sphingomonadaceae</taxon>
        <taxon>Novosphingobium</taxon>
    </lineage>
</organism>
<evidence type="ECO:0000313" key="4">
    <source>
        <dbReference type="Proteomes" id="UP001162881"/>
    </source>
</evidence>
<dbReference type="RefSeq" id="WP_244022306.1">
    <property type="nucleotide sequence ID" value="NZ_JALHLF010000069.1"/>
</dbReference>
<proteinExistence type="predicted"/>
<dbReference type="Proteomes" id="UP001162881">
    <property type="component" value="Unassembled WGS sequence"/>
</dbReference>